<evidence type="ECO:0000256" key="2">
    <source>
        <dbReference type="SAM" id="SignalP"/>
    </source>
</evidence>
<feature type="compositionally biased region" description="Basic and acidic residues" evidence="1">
    <location>
        <begin position="167"/>
        <end position="184"/>
    </location>
</feature>
<dbReference type="AlphaFoldDB" id="A0AAJ2IXI0"/>
<feature type="chain" id="PRO_5042517700" evidence="2">
    <location>
        <begin position="27"/>
        <end position="542"/>
    </location>
</feature>
<evidence type="ECO:0000256" key="1">
    <source>
        <dbReference type="SAM" id="MobiDB-lite"/>
    </source>
</evidence>
<sequence length="542" mass="61056">MNPEKKRKLRNIALLALLGLIGGTFAFQSFNQQAINDREGQNDHESAGRIHDYFNRETENKDVFVENYGDGPLLVRIQLKEYLAKNGESIVYDAEQENVGSWTTWLPAAGDIHKRSDRSSSAAFDRYTNWSFGNFSSASPPPVGMSNPRNRLTQAPRSPSYMPTFNQDRDDERTAAAGDARDYVEGGATHPGDGTEGYWDRNSGFQNYDPELPEEERTALFPGRPINQSTESVLGEDRPPITMTEWETLDENQKVGNYWVVDEESGYAYWASYLMPGQATAYFLDQTDMADAIKKEPGSWFYAIHVSGDMVSPSETNIAEFFAQGGDTARARDLVNRMGETSIPNFNGDIDPGDSFYVEGAEYLYVSPHGGGHLVVPMQTIGQSTFGETTDYMSSNVRQMANNFYALLPAQLQRRVLPVSYGSTRGIGDHELNDPWSSEKGQDMENYFTRVDAENGERTAFIMSMADIMFHTRGGIRNEVSHPPFPDFWSRTTVGYEGPPYTRVFGFSESRTEEYPWRKWQVNETKDVLPALMLSQIGEMQK</sequence>
<evidence type="ECO:0000313" key="3">
    <source>
        <dbReference type="EMBL" id="MDT2666173.1"/>
    </source>
</evidence>
<feature type="region of interest" description="Disordered" evidence="1">
    <location>
        <begin position="153"/>
        <end position="199"/>
    </location>
</feature>
<evidence type="ECO:0000313" key="4">
    <source>
        <dbReference type="Proteomes" id="UP001257962"/>
    </source>
</evidence>
<feature type="compositionally biased region" description="Polar residues" evidence="1">
    <location>
        <begin position="153"/>
        <end position="166"/>
    </location>
</feature>
<protein>
    <submittedName>
        <fullName evidence="3">Uncharacterized protein</fullName>
    </submittedName>
</protein>
<reference evidence="3" key="1">
    <citation type="submission" date="2023-03" db="EMBL/GenBank/DDBJ databases">
        <authorList>
            <person name="Shen W."/>
            <person name="Cai J."/>
        </authorList>
    </citation>
    <scope>NUCLEOTIDE SEQUENCE</scope>
    <source>
        <strain evidence="3">Y3</strain>
    </source>
</reference>
<feature type="signal peptide" evidence="2">
    <location>
        <begin position="1"/>
        <end position="26"/>
    </location>
</feature>
<keyword evidence="2" id="KW-0732">Signal</keyword>
<comment type="caution">
    <text evidence="3">The sequence shown here is derived from an EMBL/GenBank/DDBJ whole genome shotgun (WGS) entry which is preliminary data.</text>
</comment>
<proteinExistence type="predicted"/>
<accession>A0AAJ2IXI0</accession>
<dbReference type="RefSeq" id="WP_206888849.1">
    <property type="nucleotide sequence ID" value="NZ_CP141685.1"/>
</dbReference>
<organism evidence="3 4">
    <name type="scientific">Lactococcus petauri</name>
    <dbReference type="NCBI Taxonomy" id="1940789"/>
    <lineage>
        <taxon>Bacteria</taxon>
        <taxon>Bacillati</taxon>
        <taxon>Bacillota</taxon>
        <taxon>Bacilli</taxon>
        <taxon>Lactobacillales</taxon>
        <taxon>Streptococcaceae</taxon>
        <taxon>Lactococcus</taxon>
    </lineage>
</organism>
<gene>
    <name evidence="3" type="ORF">P7D34_02855</name>
</gene>
<name>A0AAJ2IXI0_9LACT</name>
<dbReference type="Proteomes" id="UP001257962">
    <property type="component" value="Unassembled WGS sequence"/>
</dbReference>
<dbReference type="EMBL" id="JARPYC010000002">
    <property type="protein sequence ID" value="MDT2666173.1"/>
    <property type="molecule type" value="Genomic_DNA"/>
</dbReference>